<sequence length="507" mass="54164">MELGQNFATVSWTEPTVIDNADASLNINLTFDGEGTNPGNFTQGITSLSYIAEDTAGNKATCMFEIVVSDTEDPVIVGCPFSHSVSMELGQNFATVPWAFVTPPTASDNSDLNVTVSFDGPGEEISPRNFTQGITSLLYTAVDAAGNRASCIIEIVVFDTEDPVIVGCPSSQSVPMEPGQNFATVSWMLMTPPTASDNSNKVTLTFNGPGEEINPRNFSRGITSLSYTAADNNENRATCMFEIVVIDNEEPAILGCPSSQSVSMELGQNFATVSWTEPTVIDNADASLNINLTFDGEGTNPGNFTLGITSLSYTAIDTAGNRATCMFEIVVSDTEDPVIVGCPFSRTVPMETGQRFATVSWMSLTPTTASDNSNNVTLSFDGPGEEISPRNFSRGFTSLSYVAVDAAGNRATCMFQIVVIDTEDPVIIGCPSSQSVPMETGQNFATVSWTEPKVSDNAYTARLIFTGPGEEINPRNFSRGITSLSYTAVDKVLNRATCMFEIVVIGK</sequence>
<dbReference type="KEGG" id="spu:105443405"/>
<dbReference type="AlphaFoldDB" id="A0A7M7PU85"/>
<dbReference type="RefSeq" id="XP_030855853.1">
    <property type="nucleotide sequence ID" value="XM_030999993.1"/>
</dbReference>
<dbReference type="PANTHER" id="PTHR24273:SF32">
    <property type="entry name" value="HYALIN"/>
    <property type="match status" value="1"/>
</dbReference>
<evidence type="ECO:0000259" key="2">
    <source>
        <dbReference type="PROSITE" id="PS50825"/>
    </source>
</evidence>
<dbReference type="Proteomes" id="UP000007110">
    <property type="component" value="Unassembled WGS sequence"/>
</dbReference>
<dbReference type="InParanoid" id="A0A7M7PU85"/>
<feature type="domain" description="HYR" evidence="2">
    <location>
        <begin position="420"/>
        <end position="506"/>
    </location>
</feature>
<dbReference type="PROSITE" id="PS50825">
    <property type="entry name" value="HYR"/>
    <property type="match status" value="6"/>
</dbReference>
<feature type="domain" description="HYR" evidence="2">
    <location>
        <begin position="160"/>
        <end position="245"/>
    </location>
</feature>
<keyword evidence="4" id="KW-1185">Reference proteome</keyword>
<feature type="domain" description="HYR" evidence="2">
    <location>
        <begin position="334"/>
        <end position="419"/>
    </location>
</feature>
<feature type="domain" description="HYR" evidence="2">
    <location>
        <begin position="1"/>
        <end position="68"/>
    </location>
</feature>
<organism evidence="3 4">
    <name type="scientific">Strongylocentrotus purpuratus</name>
    <name type="common">Purple sea urchin</name>
    <dbReference type="NCBI Taxonomy" id="7668"/>
    <lineage>
        <taxon>Eukaryota</taxon>
        <taxon>Metazoa</taxon>
        <taxon>Echinodermata</taxon>
        <taxon>Eleutherozoa</taxon>
        <taxon>Echinozoa</taxon>
        <taxon>Echinoidea</taxon>
        <taxon>Euechinoidea</taxon>
        <taxon>Echinacea</taxon>
        <taxon>Camarodonta</taxon>
        <taxon>Echinidea</taxon>
        <taxon>Strongylocentrotidae</taxon>
        <taxon>Strongylocentrotus</taxon>
    </lineage>
</organism>
<feature type="domain" description="HYR" evidence="2">
    <location>
        <begin position="246"/>
        <end position="333"/>
    </location>
</feature>
<keyword evidence="1" id="KW-0677">Repeat</keyword>
<name>A0A7M7PU85_STRPU</name>
<dbReference type="EnsemblMetazoa" id="XM_030999993">
    <property type="protein sequence ID" value="XP_030855853"/>
    <property type="gene ID" value="LOC105443405"/>
</dbReference>
<dbReference type="InterPro" id="IPR003410">
    <property type="entry name" value="HYR_dom"/>
</dbReference>
<evidence type="ECO:0000313" key="3">
    <source>
        <dbReference type="EnsemblMetazoa" id="XP_030855853"/>
    </source>
</evidence>
<dbReference type="Pfam" id="PF02494">
    <property type="entry name" value="HYR"/>
    <property type="match status" value="6"/>
</dbReference>
<reference evidence="4" key="1">
    <citation type="submission" date="2015-02" db="EMBL/GenBank/DDBJ databases">
        <title>Genome sequencing for Strongylocentrotus purpuratus.</title>
        <authorList>
            <person name="Murali S."/>
            <person name="Liu Y."/>
            <person name="Vee V."/>
            <person name="English A."/>
            <person name="Wang M."/>
            <person name="Skinner E."/>
            <person name="Han Y."/>
            <person name="Muzny D.M."/>
            <person name="Worley K.C."/>
            <person name="Gibbs R.A."/>
        </authorList>
    </citation>
    <scope>NUCLEOTIDE SEQUENCE</scope>
</reference>
<evidence type="ECO:0000256" key="1">
    <source>
        <dbReference type="ARBA" id="ARBA00022737"/>
    </source>
</evidence>
<evidence type="ECO:0000313" key="4">
    <source>
        <dbReference type="Proteomes" id="UP000007110"/>
    </source>
</evidence>
<dbReference type="OrthoDB" id="6515930at2759"/>
<dbReference type="GeneID" id="105443405"/>
<reference evidence="3" key="2">
    <citation type="submission" date="2021-01" db="UniProtKB">
        <authorList>
            <consortium name="EnsemblMetazoa"/>
        </authorList>
    </citation>
    <scope>IDENTIFICATION</scope>
</reference>
<feature type="domain" description="HYR" evidence="2">
    <location>
        <begin position="69"/>
        <end position="159"/>
    </location>
</feature>
<accession>A0A7M7PU85</accession>
<proteinExistence type="predicted"/>
<protein>
    <recommendedName>
        <fullName evidence="2">HYR domain-containing protein</fullName>
    </recommendedName>
</protein>
<dbReference type="OMA" id="FCENDFQ"/>
<dbReference type="PANTHER" id="PTHR24273">
    <property type="entry name" value="FI04643P-RELATED"/>
    <property type="match status" value="1"/>
</dbReference>